<keyword evidence="2" id="KW-0424">Laminin EGF-like domain</keyword>
<dbReference type="AlphaFoldDB" id="A0A9Q0S5Z7"/>
<keyword evidence="3" id="KW-1133">Transmembrane helix</keyword>
<feature type="transmembrane region" description="Helical" evidence="3">
    <location>
        <begin position="6"/>
        <end position="25"/>
    </location>
</feature>
<dbReference type="SMART" id="SM00136">
    <property type="entry name" value="LamNT"/>
    <property type="match status" value="1"/>
</dbReference>
<dbReference type="InterPro" id="IPR050440">
    <property type="entry name" value="Laminin/Netrin_ECM"/>
</dbReference>
<evidence type="ECO:0000313" key="6">
    <source>
        <dbReference type="Proteomes" id="UP001151699"/>
    </source>
</evidence>
<dbReference type="Gene3D" id="2.60.120.260">
    <property type="entry name" value="Galactose-binding domain-like"/>
    <property type="match status" value="1"/>
</dbReference>
<name>A0A9Q0S5Z7_9DIPT</name>
<evidence type="ECO:0000256" key="1">
    <source>
        <dbReference type="ARBA" id="ARBA00023157"/>
    </source>
</evidence>
<dbReference type="GO" id="GO:0005604">
    <property type="term" value="C:basement membrane"/>
    <property type="evidence" value="ECO:0007669"/>
    <property type="project" value="TreeGrafter"/>
</dbReference>
<evidence type="ECO:0000256" key="3">
    <source>
        <dbReference type="SAM" id="Phobius"/>
    </source>
</evidence>
<keyword evidence="1" id="KW-1015">Disulfide bond</keyword>
<dbReference type="GO" id="GO:0009887">
    <property type="term" value="P:animal organ morphogenesis"/>
    <property type="evidence" value="ECO:0007669"/>
    <property type="project" value="TreeGrafter"/>
</dbReference>
<evidence type="ECO:0000259" key="4">
    <source>
        <dbReference type="PROSITE" id="PS51117"/>
    </source>
</evidence>
<dbReference type="GO" id="GO:0005201">
    <property type="term" value="F:extracellular matrix structural constituent"/>
    <property type="evidence" value="ECO:0007669"/>
    <property type="project" value="TreeGrafter"/>
</dbReference>
<proteinExistence type="predicted"/>
<protein>
    <submittedName>
        <fullName evidence="5">Laminin subunit alpha-1</fullName>
    </submittedName>
</protein>
<dbReference type="EMBL" id="WJQU01000001">
    <property type="protein sequence ID" value="KAJ6646434.1"/>
    <property type="molecule type" value="Genomic_DNA"/>
</dbReference>
<dbReference type="GO" id="GO:0007411">
    <property type="term" value="P:axon guidance"/>
    <property type="evidence" value="ECO:0007669"/>
    <property type="project" value="TreeGrafter"/>
</dbReference>
<keyword evidence="6" id="KW-1185">Reference proteome</keyword>
<dbReference type="Proteomes" id="UP001151699">
    <property type="component" value="Chromosome A"/>
</dbReference>
<dbReference type="Pfam" id="PF00055">
    <property type="entry name" value="Laminin_N"/>
    <property type="match status" value="1"/>
</dbReference>
<gene>
    <name evidence="5" type="primary">Lama1_1</name>
    <name evidence="5" type="ORF">Bhyg_01645</name>
</gene>
<dbReference type="OrthoDB" id="7788578at2759"/>
<feature type="domain" description="Laminin N-terminal" evidence="4">
    <location>
        <begin position="33"/>
        <end position="155"/>
    </location>
</feature>
<accession>A0A9Q0S5Z7</accession>
<dbReference type="PANTHER" id="PTHR10574">
    <property type="entry name" value="NETRIN/LAMININ-RELATED"/>
    <property type="match status" value="1"/>
</dbReference>
<reference evidence="5" key="1">
    <citation type="submission" date="2022-07" db="EMBL/GenBank/DDBJ databases">
        <authorList>
            <person name="Trinca V."/>
            <person name="Uliana J.V.C."/>
            <person name="Torres T.T."/>
            <person name="Ward R.J."/>
            <person name="Monesi N."/>
        </authorList>
    </citation>
    <scope>NUCLEOTIDE SEQUENCE</scope>
    <source>
        <strain evidence="5">HSMRA1968</strain>
        <tissue evidence="5">Whole embryos</tissue>
    </source>
</reference>
<sequence>MRRINVILTYVTYLFWTAVTLRLLAGLSKLNIQGGGSWPPVQNVALKSSITVNATCGQNGPEEHCDMIDVDTHRSRASQCEICDGNSTDFDKRHHIEYAIDGTNRYWQSPSLQYGNEFEYVTITVDLKQEIIISFLLNDPITQDKINACSGLSFQ</sequence>
<keyword evidence="3" id="KW-0472">Membrane</keyword>
<dbReference type="InterPro" id="IPR008211">
    <property type="entry name" value="Laminin_N"/>
</dbReference>
<comment type="caution">
    <text evidence="5">The sequence shown here is derived from an EMBL/GenBank/DDBJ whole genome shotgun (WGS) entry which is preliminary data.</text>
</comment>
<organism evidence="5 6">
    <name type="scientific">Pseudolycoriella hygida</name>
    <dbReference type="NCBI Taxonomy" id="35572"/>
    <lineage>
        <taxon>Eukaryota</taxon>
        <taxon>Metazoa</taxon>
        <taxon>Ecdysozoa</taxon>
        <taxon>Arthropoda</taxon>
        <taxon>Hexapoda</taxon>
        <taxon>Insecta</taxon>
        <taxon>Pterygota</taxon>
        <taxon>Neoptera</taxon>
        <taxon>Endopterygota</taxon>
        <taxon>Diptera</taxon>
        <taxon>Nematocera</taxon>
        <taxon>Sciaroidea</taxon>
        <taxon>Sciaridae</taxon>
        <taxon>Pseudolycoriella</taxon>
    </lineage>
</organism>
<keyword evidence="3" id="KW-0812">Transmembrane</keyword>
<dbReference type="PROSITE" id="PS51117">
    <property type="entry name" value="LAMININ_NTER"/>
    <property type="match status" value="1"/>
</dbReference>
<evidence type="ECO:0000313" key="5">
    <source>
        <dbReference type="EMBL" id="KAJ6646434.1"/>
    </source>
</evidence>
<dbReference type="PANTHER" id="PTHR10574:SF428">
    <property type="entry name" value="LAMININ SUBUNIT ALPHA-1-LIKE PROTEIN"/>
    <property type="match status" value="1"/>
</dbReference>
<dbReference type="GO" id="GO:0009888">
    <property type="term" value="P:tissue development"/>
    <property type="evidence" value="ECO:0007669"/>
    <property type="project" value="TreeGrafter"/>
</dbReference>
<evidence type="ECO:0000256" key="2">
    <source>
        <dbReference type="ARBA" id="ARBA00023292"/>
    </source>
</evidence>